<proteinExistence type="predicted"/>
<evidence type="ECO:0000313" key="3">
    <source>
        <dbReference type="Proteomes" id="UP001158986"/>
    </source>
</evidence>
<organism evidence="2 3">
    <name type="scientific">Peronospora belbahrii</name>
    <dbReference type="NCBI Taxonomy" id="622444"/>
    <lineage>
        <taxon>Eukaryota</taxon>
        <taxon>Sar</taxon>
        <taxon>Stramenopiles</taxon>
        <taxon>Oomycota</taxon>
        <taxon>Peronosporomycetes</taxon>
        <taxon>Peronosporales</taxon>
        <taxon>Peronosporaceae</taxon>
        <taxon>Peronospora</taxon>
    </lineage>
</organism>
<dbReference type="Proteomes" id="UP001158986">
    <property type="component" value="Unassembled WGS sequence"/>
</dbReference>
<evidence type="ECO:0000313" key="2">
    <source>
        <dbReference type="EMBL" id="CAH0522216.1"/>
    </source>
</evidence>
<reference evidence="2 3" key="1">
    <citation type="submission" date="2021-11" db="EMBL/GenBank/DDBJ databases">
        <authorList>
            <person name="Islam A."/>
            <person name="Islam S."/>
            <person name="Flora M.S."/>
            <person name="Rahman M."/>
            <person name="Ziaur R.M."/>
            <person name="Epstein J.H."/>
            <person name="Hassan M."/>
            <person name="Klassen M."/>
            <person name="Woodard K."/>
            <person name="Webb A."/>
            <person name="Webby R.J."/>
            <person name="El Zowalaty M.E."/>
        </authorList>
    </citation>
    <scope>NUCLEOTIDE SEQUENCE [LARGE SCALE GENOMIC DNA]</scope>
    <source>
        <strain evidence="2">Pbs1</strain>
    </source>
</reference>
<gene>
    <name evidence="2" type="ORF">PBS001_LOCUS8650</name>
</gene>
<name>A0ABN8DC78_9STRA</name>
<evidence type="ECO:0000256" key="1">
    <source>
        <dbReference type="SAM" id="MobiDB-lite"/>
    </source>
</evidence>
<protein>
    <submittedName>
        <fullName evidence="2">Uncharacterized protein</fullName>
    </submittedName>
</protein>
<feature type="compositionally biased region" description="Basic and acidic residues" evidence="1">
    <location>
        <begin position="1"/>
        <end position="10"/>
    </location>
</feature>
<keyword evidence="3" id="KW-1185">Reference proteome</keyword>
<comment type="caution">
    <text evidence="2">The sequence shown here is derived from an EMBL/GenBank/DDBJ whole genome shotgun (WGS) entry which is preliminary data.</text>
</comment>
<sequence>MMEAWNDVKSKAGAVTTEHDTEVERKRISYHDKAKDDCLRLPQLPAKMQTAKQCAAENGIRVGFATMTLRITFSIATRPILCLAWHAIDRTAVFCSTYWSVNECQPQYEESE</sequence>
<feature type="region of interest" description="Disordered" evidence="1">
    <location>
        <begin position="1"/>
        <end position="23"/>
    </location>
</feature>
<dbReference type="EMBL" id="CAKLCB010000388">
    <property type="protein sequence ID" value="CAH0522216.1"/>
    <property type="molecule type" value="Genomic_DNA"/>
</dbReference>
<accession>A0ABN8DC78</accession>